<organism evidence="8">
    <name type="scientific">Hemiselmis andersenii</name>
    <name type="common">Cryptophyte alga</name>
    <dbReference type="NCBI Taxonomy" id="464988"/>
    <lineage>
        <taxon>Eukaryota</taxon>
        <taxon>Cryptophyceae</taxon>
        <taxon>Cryptomonadales</taxon>
        <taxon>Hemiselmidaceae</taxon>
        <taxon>Hemiselmis</taxon>
    </lineage>
</organism>
<feature type="transmembrane region" description="Helical" evidence="6">
    <location>
        <begin position="172"/>
        <end position="189"/>
    </location>
</feature>
<dbReference type="EMBL" id="HBFX01035625">
    <property type="protein sequence ID" value="CAD8970487.1"/>
    <property type="molecule type" value="Transcribed_RNA"/>
</dbReference>
<dbReference type="Gene3D" id="1.10.238.10">
    <property type="entry name" value="EF-hand"/>
    <property type="match status" value="1"/>
</dbReference>
<gene>
    <name evidence="9" type="ORF">HAND00432_LOCUS21486</name>
    <name evidence="8" type="ORF">HAND1043_LOCUS15978</name>
</gene>
<comment type="subcellular location">
    <subcellularLocation>
        <location evidence="1">Membrane</location>
        <topology evidence="1">Multi-pass membrane protein</topology>
    </subcellularLocation>
</comment>
<dbReference type="GO" id="GO:0005739">
    <property type="term" value="C:mitochondrion"/>
    <property type="evidence" value="ECO:0007669"/>
    <property type="project" value="TreeGrafter"/>
</dbReference>
<dbReference type="SUPFAM" id="SSF47473">
    <property type="entry name" value="EF-hand"/>
    <property type="match status" value="1"/>
</dbReference>
<accession>A0A6U4Z7S9</accession>
<dbReference type="Pfam" id="PF13202">
    <property type="entry name" value="EF-hand_5"/>
    <property type="match status" value="1"/>
</dbReference>
<dbReference type="InterPro" id="IPR019537">
    <property type="entry name" value="TMEM65"/>
</dbReference>
<evidence type="ECO:0000256" key="2">
    <source>
        <dbReference type="ARBA" id="ARBA00022692"/>
    </source>
</evidence>
<keyword evidence="2 6" id="KW-0812">Transmembrane</keyword>
<proteinExistence type="predicted"/>
<feature type="transmembrane region" description="Helical" evidence="6">
    <location>
        <begin position="261"/>
        <end position="285"/>
    </location>
</feature>
<dbReference type="GO" id="GO:0005509">
    <property type="term" value="F:calcium ion binding"/>
    <property type="evidence" value="ECO:0007669"/>
    <property type="project" value="InterPro"/>
</dbReference>
<keyword evidence="5 6" id="KW-0472">Membrane</keyword>
<keyword evidence="4 6" id="KW-1133">Transmembrane helix</keyword>
<evidence type="ECO:0000256" key="6">
    <source>
        <dbReference type="SAM" id="Phobius"/>
    </source>
</evidence>
<evidence type="ECO:0000256" key="4">
    <source>
        <dbReference type="ARBA" id="ARBA00022989"/>
    </source>
</evidence>
<evidence type="ECO:0000313" key="8">
    <source>
        <dbReference type="EMBL" id="CAD8749481.1"/>
    </source>
</evidence>
<dbReference type="AlphaFoldDB" id="A0A6U4Z7S9"/>
<dbReference type="PROSITE" id="PS50222">
    <property type="entry name" value="EF_HAND_2"/>
    <property type="match status" value="1"/>
</dbReference>
<evidence type="ECO:0000313" key="9">
    <source>
        <dbReference type="EMBL" id="CAD8970487.1"/>
    </source>
</evidence>
<evidence type="ECO:0000256" key="3">
    <source>
        <dbReference type="ARBA" id="ARBA00022837"/>
    </source>
</evidence>
<protein>
    <recommendedName>
        <fullName evidence="7">EF-hand domain-containing protein</fullName>
    </recommendedName>
</protein>
<feature type="domain" description="EF-hand" evidence="7">
    <location>
        <begin position="127"/>
        <end position="162"/>
    </location>
</feature>
<dbReference type="InterPro" id="IPR011992">
    <property type="entry name" value="EF-hand-dom_pair"/>
</dbReference>
<reference evidence="8" key="1">
    <citation type="submission" date="2021-01" db="EMBL/GenBank/DDBJ databases">
        <authorList>
            <person name="Corre E."/>
            <person name="Pelletier E."/>
            <person name="Niang G."/>
            <person name="Scheremetjew M."/>
            <person name="Finn R."/>
            <person name="Kale V."/>
            <person name="Holt S."/>
            <person name="Cochrane G."/>
            <person name="Meng A."/>
            <person name="Brown T."/>
            <person name="Cohen L."/>
        </authorList>
    </citation>
    <scope>NUCLEOTIDE SEQUENCE</scope>
    <source>
        <strain evidence="8">CCMP441</strain>
        <strain evidence="9">CCMP644</strain>
    </source>
</reference>
<dbReference type="InterPro" id="IPR002048">
    <property type="entry name" value="EF_hand_dom"/>
</dbReference>
<name>A0A6U4Z7S9_HEMAN</name>
<dbReference type="Pfam" id="PF10507">
    <property type="entry name" value="TMEM65"/>
    <property type="match status" value="1"/>
</dbReference>
<sequence length="299" mass="32589">MLGRLQSARSRSLHLVQSCITKTWRNPRPISQRGPPAIRWNDPVVLTTHGLGYGAAARATGGERRIHGTSAVQVLEAGRHKGLGPKLPRPVLEVMAGLDNEEPNELVAELVEKLTPDERLILLRDLHSKKLTADGFERMDTNKDGKVDPQEFQAYMKEMNDNQFRKPTTRQMVWVMVASGVPFIGFGFMDNALMICFGETIEINIGALLGLSTMACAAGGNMVSDVVGVGMAGYIETLAKSLGIRDPLLTPSQLKMWGVRFASSVGAALGISLGCVLGMFPLLFFEDHGKDDKEEGTKK</sequence>
<keyword evidence="3" id="KW-0106">Calcium</keyword>
<dbReference type="PANTHER" id="PTHR21706:SF15">
    <property type="entry name" value="TRANSMEMBRANE PROTEIN 65"/>
    <property type="match status" value="1"/>
</dbReference>
<dbReference type="PANTHER" id="PTHR21706">
    <property type="entry name" value="TRANSMEMBRANE PROTEIN 65"/>
    <property type="match status" value="1"/>
</dbReference>
<evidence type="ECO:0000259" key="7">
    <source>
        <dbReference type="PROSITE" id="PS50222"/>
    </source>
</evidence>
<dbReference type="InterPro" id="IPR018247">
    <property type="entry name" value="EF_Hand_1_Ca_BS"/>
</dbReference>
<evidence type="ECO:0000256" key="1">
    <source>
        <dbReference type="ARBA" id="ARBA00004141"/>
    </source>
</evidence>
<dbReference type="GO" id="GO:0016020">
    <property type="term" value="C:membrane"/>
    <property type="evidence" value="ECO:0007669"/>
    <property type="project" value="UniProtKB-SubCell"/>
</dbReference>
<dbReference type="EMBL" id="HBFK01026164">
    <property type="protein sequence ID" value="CAD8749481.1"/>
    <property type="molecule type" value="Transcribed_RNA"/>
</dbReference>
<dbReference type="PROSITE" id="PS00018">
    <property type="entry name" value="EF_HAND_1"/>
    <property type="match status" value="1"/>
</dbReference>
<evidence type="ECO:0000256" key="5">
    <source>
        <dbReference type="ARBA" id="ARBA00023136"/>
    </source>
</evidence>